<keyword evidence="2" id="KW-1185">Reference proteome</keyword>
<reference evidence="1" key="1">
    <citation type="submission" date="2021-06" db="EMBL/GenBank/DDBJ databases">
        <authorList>
            <person name="Kallberg Y."/>
            <person name="Tangrot J."/>
            <person name="Rosling A."/>
        </authorList>
    </citation>
    <scope>NUCLEOTIDE SEQUENCE</scope>
    <source>
        <strain evidence="1">MA453B</strain>
    </source>
</reference>
<name>A0A9N9ERP4_9GLOM</name>
<dbReference type="AlphaFoldDB" id="A0A9N9ERP4"/>
<accession>A0A9N9ERP4</accession>
<dbReference type="EMBL" id="CAJVPY010008170">
    <property type="protein sequence ID" value="CAG8692398.1"/>
    <property type="molecule type" value="Genomic_DNA"/>
</dbReference>
<evidence type="ECO:0000313" key="1">
    <source>
        <dbReference type="EMBL" id="CAG8692398.1"/>
    </source>
</evidence>
<evidence type="ECO:0000313" key="2">
    <source>
        <dbReference type="Proteomes" id="UP000789405"/>
    </source>
</evidence>
<comment type="caution">
    <text evidence="1">The sequence shown here is derived from an EMBL/GenBank/DDBJ whole genome shotgun (WGS) entry which is preliminary data.</text>
</comment>
<protein>
    <submittedName>
        <fullName evidence="1">3690_t:CDS:1</fullName>
    </submittedName>
</protein>
<sequence>MNYLNKIGKELGNNISKVGSKLGSRFDIKYFLIDSSKINIGDAKLNIIIINALKNVLKICIHYGIDKDGSDRSKKLVKNYVDFINNIKRQQVPNDYIIDIANKYYKKINYLDIYKDKPLLKEVINNVDELFQEIVVQDLIRKYINFLDNEVKNILNMTN</sequence>
<proteinExistence type="predicted"/>
<organism evidence="1 2">
    <name type="scientific">Dentiscutata erythropus</name>
    <dbReference type="NCBI Taxonomy" id="1348616"/>
    <lineage>
        <taxon>Eukaryota</taxon>
        <taxon>Fungi</taxon>
        <taxon>Fungi incertae sedis</taxon>
        <taxon>Mucoromycota</taxon>
        <taxon>Glomeromycotina</taxon>
        <taxon>Glomeromycetes</taxon>
        <taxon>Diversisporales</taxon>
        <taxon>Gigasporaceae</taxon>
        <taxon>Dentiscutata</taxon>
    </lineage>
</organism>
<gene>
    <name evidence="1" type="ORF">DERYTH_LOCUS12467</name>
</gene>
<dbReference type="Proteomes" id="UP000789405">
    <property type="component" value="Unassembled WGS sequence"/>
</dbReference>